<feature type="region of interest" description="Disordered" evidence="1">
    <location>
        <begin position="1"/>
        <end position="27"/>
    </location>
</feature>
<protein>
    <submittedName>
        <fullName evidence="2">Uncharacterized protein</fullName>
    </submittedName>
</protein>
<accession>A0A6J5RB45</accession>
<sequence>MTVKQQQAAKKKDEIQREGVSAFAAGKPDMDCPYKSNGNAADVSQKRIWWMNGYYAAHAVANVRGVTLTGMLAEKGAE</sequence>
<gene>
    <name evidence="2" type="ORF">UFOVP1229_134</name>
</gene>
<dbReference type="EMBL" id="LR797178">
    <property type="protein sequence ID" value="CAB4191776.1"/>
    <property type="molecule type" value="Genomic_DNA"/>
</dbReference>
<proteinExistence type="predicted"/>
<organism evidence="2">
    <name type="scientific">uncultured Caudovirales phage</name>
    <dbReference type="NCBI Taxonomy" id="2100421"/>
    <lineage>
        <taxon>Viruses</taxon>
        <taxon>Duplodnaviria</taxon>
        <taxon>Heunggongvirae</taxon>
        <taxon>Uroviricota</taxon>
        <taxon>Caudoviricetes</taxon>
        <taxon>Peduoviridae</taxon>
        <taxon>Maltschvirus</taxon>
        <taxon>Maltschvirus maltsch</taxon>
    </lineage>
</organism>
<evidence type="ECO:0000256" key="1">
    <source>
        <dbReference type="SAM" id="MobiDB-lite"/>
    </source>
</evidence>
<evidence type="ECO:0000313" key="2">
    <source>
        <dbReference type="EMBL" id="CAB4191776.1"/>
    </source>
</evidence>
<name>A0A6J5RB45_9CAUD</name>
<reference evidence="2" key="1">
    <citation type="submission" date="2020-05" db="EMBL/GenBank/DDBJ databases">
        <authorList>
            <person name="Chiriac C."/>
            <person name="Salcher M."/>
            <person name="Ghai R."/>
            <person name="Kavagutti S V."/>
        </authorList>
    </citation>
    <scope>NUCLEOTIDE SEQUENCE</scope>
</reference>